<name>A0A6B9ZEM3_9BACT</name>
<reference evidence="1 2" key="1">
    <citation type="submission" date="2020-01" db="EMBL/GenBank/DDBJ databases">
        <title>Complete genome sequence of Chitinophaga sp. H33E-04 isolated from quinoa roots.</title>
        <authorList>
            <person name="Weon H.-Y."/>
            <person name="Lee S.A."/>
        </authorList>
    </citation>
    <scope>NUCLEOTIDE SEQUENCE [LARGE SCALE GENOMIC DNA]</scope>
    <source>
        <strain evidence="1 2">H33E-04</strain>
    </source>
</reference>
<dbReference type="KEGG" id="chih:GWR21_14810"/>
<dbReference type="EMBL" id="CP048113">
    <property type="protein sequence ID" value="QHS60820.1"/>
    <property type="molecule type" value="Genomic_DNA"/>
</dbReference>
<organism evidence="1 2">
    <name type="scientific">Chitinophaga agri</name>
    <dbReference type="NCBI Taxonomy" id="2703787"/>
    <lineage>
        <taxon>Bacteria</taxon>
        <taxon>Pseudomonadati</taxon>
        <taxon>Bacteroidota</taxon>
        <taxon>Chitinophagia</taxon>
        <taxon>Chitinophagales</taxon>
        <taxon>Chitinophagaceae</taxon>
        <taxon>Chitinophaga</taxon>
    </lineage>
</organism>
<protein>
    <recommendedName>
        <fullName evidence="3">DUF4248 domain-containing protein</fullName>
    </recommendedName>
</protein>
<accession>A0A6B9ZEM3</accession>
<evidence type="ECO:0008006" key="3">
    <source>
        <dbReference type="Google" id="ProtNLM"/>
    </source>
</evidence>
<gene>
    <name evidence="1" type="ORF">GWR21_14810</name>
</gene>
<proteinExistence type="predicted"/>
<dbReference type="RefSeq" id="WP_162332505.1">
    <property type="nucleotide sequence ID" value="NZ_CP048113.1"/>
</dbReference>
<evidence type="ECO:0000313" key="2">
    <source>
        <dbReference type="Proteomes" id="UP000476411"/>
    </source>
</evidence>
<evidence type="ECO:0000313" key="1">
    <source>
        <dbReference type="EMBL" id="QHS60820.1"/>
    </source>
</evidence>
<sequence>MKEKEAFRIKAMNTKELANSYGVSRRVFNTWLQPFIADIGPRRGHYFTTLQVKMILDKLGPYNLGAE</sequence>
<dbReference type="AlphaFoldDB" id="A0A6B9ZEM3"/>
<dbReference type="Proteomes" id="UP000476411">
    <property type="component" value="Chromosome"/>
</dbReference>
<keyword evidence="2" id="KW-1185">Reference proteome</keyword>